<keyword evidence="2" id="KW-1185">Reference proteome</keyword>
<dbReference type="InterPro" id="IPR010980">
    <property type="entry name" value="Cyt_c/b562"/>
</dbReference>
<dbReference type="PROSITE" id="PS51009">
    <property type="entry name" value="CYTCII"/>
    <property type="match status" value="1"/>
</dbReference>
<dbReference type="EMBL" id="JAGKTC010000003">
    <property type="protein sequence ID" value="MBP3985494.1"/>
    <property type="molecule type" value="Genomic_DNA"/>
</dbReference>
<dbReference type="Gene3D" id="1.20.120.10">
    <property type="entry name" value="Cytochrome c/b562"/>
    <property type="match status" value="1"/>
</dbReference>
<name>A0A940X3Y3_9GAMM</name>
<dbReference type="GO" id="GO:0009055">
    <property type="term" value="F:electron transfer activity"/>
    <property type="evidence" value="ECO:0007669"/>
    <property type="project" value="InterPro"/>
</dbReference>
<comment type="caution">
    <text evidence="1">The sequence shown here is derived from an EMBL/GenBank/DDBJ whole genome shotgun (WGS) entry which is preliminary data.</text>
</comment>
<protein>
    <submittedName>
        <fullName evidence="1">Cytochrome c</fullName>
    </submittedName>
</protein>
<evidence type="ECO:0000313" key="1">
    <source>
        <dbReference type="EMBL" id="MBP3985494.1"/>
    </source>
</evidence>
<reference evidence="1" key="2">
    <citation type="submission" date="2021-03" db="EMBL/GenBank/DDBJ databases">
        <authorList>
            <person name="Cao W."/>
        </authorList>
    </citation>
    <scope>NUCLEOTIDE SEQUENCE</scope>
    <source>
        <strain evidence="1">110414</strain>
    </source>
</reference>
<dbReference type="AlphaFoldDB" id="A0A940X3Y3"/>
<dbReference type="SUPFAM" id="SSF47175">
    <property type="entry name" value="Cytochromes"/>
    <property type="match status" value="1"/>
</dbReference>
<reference evidence="1" key="1">
    <citation type="journal article" date="2016" name="Int. J. Syst. Evol. Microbiol.">
        <title>Pseudoxanthomonas helianthi sp. nov., isolated from roots of Jerusalem artichoke (Helianthus tuberosus).</title>
        <authorList>
            <person name="Kittiwongwattana C."/>
            <person name="Thawai C."/>
        </authorList>
    </citation>
    <scope>NUCLEOTIDE SEQUENCE</scope>
    <source>
        <strain evidence="1">110414</strain>
    </source>
</reference>
<organism evidence="1 2">
    <name type="scientific">Pseudoxanthomonas helianthi</name>
    <dbReference type="NCBI Taxonomy" id="1453541"/>
    <lineage>
        <taxon>Bacteria</taxon>
        <taxon>Pseudomonadati</taxon>
        <taxon>Pseudomonadota</taxon>
        <taxon>Gammaproteobacteria</taxon>
        <taxon>Lysobacterales</taxon>
        <taxon>Lysobacteraceae</taxon>
        <taxon>Pseudoxanthomonas</taxon>
    </lineage>
</organism>
<sequence>MASETPVTAKKSNASRYLFLFLLGLVVGAVGTVFAMRAIQARQDPFPHSVMHVMGKQMDLLDATVKSNRCAATDTVPYARTLRAMGNDLEIAFPSLAEDQRFVAHASDFRGKLDAALAAPPTDCAAATAMAKQIGGACKACHQDFRN</sequence>
<dbReference type="Proteomes" id="UP000673447">
    <property type="component" value="Unassembled WGS sequence"/>
</dbReference>
<dbReference type="GO" id="GO:0005506">
    <property type="term" value="F:iron ion binding"/>
    <property type="evidence" value="ECO:0007669"/>
    <property type="project" value="InterPro"/>
</dbReference>
<gene>
    <name evidence="1" type="ORF">J5837_13865</name>
</gene>
<evidence type="ECO:0000313" key="2">
    <source>
        <dbReference type="Proteomes" id="UP000673447"/>
    </source>
</evidence>
<dbReference type="GO" id="GO:0022900">
    <property type="term" value="P:electron transport chain"/>
    <property type="evidence" value="ECO:0007669"/>
    <property type="project" value="InterPro"/>
</dbReference>
<dbReference type="RefSeq" id="WP_210537353.1">
    <property type="nucleotide sequence ID" value="NZ_JAGKTC010000003.1"/>
</dbReference>
<accession>A0A940X3Y3</accession>
<dbReference type="GO" id="GO:0020037">
    <property type="term" value="F:heme binding"/>
    <property type="evidence" value="ECO:0007669"/>
    <property type="project" value="InterPro"/>
</dbReference>
<proteinExistence type="predicted"/>
<dbReference type="InterPro" id="IPR002321">
    <property type="entry name" value="Cyt_c_II"/>
</dbReference>